<sequence>MVGTQLWEDRVKQTVFDEVWIGYAAQFWGKYGHYDKASILNADETGVNLPLLFSSLSRGSRAAQLKRASCPHTIVTCMLYKQMLGWMTVFGPSIWSICLRSMWMMPLSFWPTTSIAMSRVHLTDKAIEASLAWWNHCHRIRRVDASSRSTLASWAY</sequence>
<gene>
    <name evidence="1" type="ORF">H257_05837</name>
</gene>
<name>W4GQV6_APHAT</name>
<dbReference type="GeneID" id="20807833"/>
<protein>
    <recommendedName>
        <fullName evidence="2">DDE-1 domain-containing protein</fullName>
    </recommendedName>
</protein>
<dbReference type="AlphaFoldDB" id="W4GQV6"/>
<dbReference type="VEuPathDB" id="FungiDB:H257_05837"/>
<accession>W4GQV6</accession>
<reference evidence="1" key="1">
    <citation type="submission" date="2013-12" db="EMBL/GenBank/DDBJ databases">
        <title>The Genome Sequence of Aphanomyces astaci APO3.</title>
        <authorList>
            <consortium name="The Broad Institute Genomics Platform"/>
            <person name="Russ C."/>
            <person name="Tyler B."/>
            <person name="van West P."/>
            <person name="Dieguez-Uribeondo J."/>
            <person name="Young S.K."/>
            <person name="Zeng Q."/>
            <person name="Gargeya S."/>
            <person name="Fitzgerald M."/>
            <person name="Abouelleil A."/>
            <person name="Alvarado L."/>
            <person name="Chapman S.B."/>
            <person name="Gainer-Dewar J."/>
            <person name="Goldberg J."/>
            <person name="Griggs A."/>
            <person name="Gujja S."/>
            <person name="Hansen M."/>
            <person name="Howarth C."/>
            <person name="Imamovic A."/>
            <person name="Ireland A."/>
            <person name="Larimer J."/>
            <person name="McCowan C."/>
            <person name="Murphy C."/>
            <person name="Pearson M."/>
            <person name="Poon T.W."/>
            <person name="Priest M."/>
            <person name="Roberts A."/>
            <person name="Saif S."/>
            <person name="Shea T."/>
            <person name="Sykes S."/>
            <person name="Wortman J."/>
            <person name="Nusbaum C."/>
            <person name="Birren B."/>
        </authorList>
    </citation>
    <scope>NUCLEOTIDE SEQUENCE [LARGE SCALE GENOMIC DNA]</scope>
    <source>
        <strain evidence="1">APO3</strain>
    </source>
</reference>
<evidence type="ECO:0000313" key="1">
    <source>
        <dbReference type="EMBL" id="ETV81273.1"/>
    </source>
</evidence>
<organism evidence="1">
    <name type="scientific">Aphanomyces astaci</name>
    <name type="common">Crayfish plague agent</name>
    <dbReference type="NCBI Taxonomy" id="112090"/>
    <lineage>
        <taxon>Eukaryota</taxon>
        <taxon>Sar</taxon>
        <taxon>Stramenopiles</taxon>
        <taxon>Oomycota</taxon>
        <taxon>Saprolegniomycetes</taxon>
        <taxon>Saprolegniales</taxon>
        <taxon>Verrucalvaceae</taxon>
        <taxon>Aphanomyces</taxon>
    </lineage>
</organism>
<dbReference type="EMBL" id="KI913124">
    <property type="protein sequence ID" value="ETV81273.1"/>
    <property type="molecule type" value="Genomic_DNA"/>
</dbReference>
<evidence type="ECO:0008006" key="2">
    <source>
        <dbReference type="Google" id="ProtNLM"/>
    </source>
</evidence>
<proteinExistence type="predicted"/>
<dbReference type="RefSeq" id="XP_009829131.1">
    <property type="nucleotide sequence ID" value="XM_009830829.1"/>
</dbReference>